<sequence length="222" mass="23882">MRDYSIAEGSYLADLGAVVVRLLVWIEARNRSTGLVEATGFWTGQDVRSFSIGGVSRTYYGAGGLLGIEPIRASVGLSVRMHKLSLSRVPAEVQNLIHGYDARLAPVEVHRALFHPATRALISEPHRILKGTVEEMPVPRAVENTEAAMSITVASAARSLTRALTVRKSDAAQRAVNSDDRGREYAATSGAVGVFWNQMENRGSPPPTAPATATLEDTKDKG</sequence>
<dbReference type="AlphaFoldDB" id="A0A521FS44"/>
<dbReference type="OrthoDB" id="7770859at2"/>
<dbReference type="Proteomes" id="UP000316030">
    <property type="component" value="Unassembled WGS sequence"/>
</dbReference>
<dbReference type="EMBL" id="FXTO01000048">
    <property type="protein sequence ID" value="SMO98936.1"/>
    <property type="molecule type" value="Genomic_DNA"/>
</dbReference>
<evidence type="ECO:0000313" key="2">
    <source>
        <dbReference type="EMBL" id="SMO98936.1"/>
    </source>
</evidence>
<feature type="region of interest" description="Disordered" evidence="1">
    <location>
        <begin position="199"/>
        <end position="222"/>
    </location>
</feature>
<name>A0A521FS44_9RHOB</name>
<gene>
    <name evidence="2" type="ORF">SAMN06265173_1483</name>
</gene>
<proteinExistence type="predicted"/>
<keyword evidence="3" id="KW-1185">Reference proteome</keyword>
<reference evidence="2 3" key="1">
    <citation type="submission" date="2017-05" db="EMBL/GenBank/DDBJ databases">
        <authorList>
            <person name="Varghese N."/>
            <person name="Submissions S."/>
        </authorList>
    </citation>
    <scope>NUCLEOTIDE SEQUENCE [LARGE SCALE GENOMIC DNA]</scope>
    <source>
        <strain evidence="2 3">DSM 29506</strain>
    </source>
</reference>
<accession>A0A521FS44</accession>
<evidence type="ECO:0000256" key="1">
    <source>
        <dbReference type="SAM" id="MobiDB-lite"/>
    </source>
</evidence>
<evidence type="ECO:0000313" key="3">
    <source>
        <dbReference type="Proteomes" id="UP000316030"/>
    </source>
</evidence>
<protein>
    <submittedName>
        <fullName evidence="2">Uncharacterized protein</fullName>
    </submittedName>
</protein>
<dbReference type="RefSeq" id="WP_142494957.1">
    <property type="nucleotide sequence ID" value="NZ_FXTO01000048.1"/>
</dbReference>
<organism evidence="2 3">
    <name type="scientific">Thalassovita litoralis</name>
    <dbReference type="NCBI Taxonomy" id="1010611"/>
    <lineage>
        <taxon>Bacteria</taxon>
        <taxon>Pseudomonadati</taxon>
        <taxon>Pseudomonadota</taxon>
        <taxon>Alphaproteobacteria</taxon>
        <taxon>Rhodobacterales</taxon>
        <taxon>Roseobacteraceae</taxon>
        <taxon>Thalassovita</taxon>
    </lineage>
</organism>